<accession>A0A0A9D4V1</accession>
<dbReference type="AlphaFoldDB" id="A0A0A9D4V1"/>
<evidence type="ECO:0000313" key="1">
    <source>
        <dbReference type="EMBL" id="JAD81718.1"/>
    </source>
</evidence>
<name>A0A0A9D4V1_ARUDO</name>
<protein>
    <submittedName>
        <fullName evidence="1">Uncharacterized protein</fullName>
    </submittedName>
</protein>
<organism evidence="1">
    <name type="scientific">Arundo donax</name>
    <name type="common">Giant reed</name>
    <name type="synonym">Donax arundinaceus</name>
    <dbReference type="NCBI Taxonomy" id="35708"/>
    <lineage>
        <taxon>Eukaryota</taxon>
        <taxon>Viridiplantae</taxon>
        <taxon>Streptophyta</taxon>
        <taxon>Embryophyta</taxon>
        <taxon>Tracheophyta</taxon>
        <taxon>Spermatophyta</taxon>
        <taxon>Magnoliopsida</taxon>
        <taxon>Liliopsida</taxon>
        <taxon>Poales</taxon>
        <taxon>Poaceae</taxon>
        <taxon>PACMAD clade</taxon>
        <taxon>Arundinoideae</taxon>
        <taxon>Arundineae</taxon>
        <taxon>Arundo</taxon>
    </lineage>
</organism>
<reference evidence="1" key="1">
    <citation type="submission" date="2014-09" db="EMBL/GenBank/DDBJ databases">
        <authorList>
            <person name="Magalhaes I.L.F."/>
            <person name="Oliveira U."/>
            <person name="Santos F.R."/>
            <person name="Vidigal T.H.D.A."/>
            <person name="Brescovit A.D."/>
            <person name="Santos A.J."/>
        </authorList>
    </citation>
    <scope>NUCLEOTIDE SEQUENCE</scope>
    <source>
        <tissue evidence="1">Shoot tissue taken approximately 20 cm above the soil surface</tissue>
    </source>
</reference>
<reference evidence="1" key="2">
    <citation type="journal article" date="2015" name="Data Brief">
        <title>Shoot transcriptome of the giant reed, Arundo donax.</title>
        <authorList>
            <person name="Barrero R.A."/>
            <person name="Guerrero F.D."/>
            <person name="Moolhuijzen P."/>
            <person name="Goolsby J.A."/>
            <person name="Tidwell J."/>
            <person name="Bellgard S.E."/>
            <person name="Bellgard M.I."/>
        </authorList>
    </citation>
    <scope>NUCLEOTIDE SEQUENCE</scope>
    <source>
        <tissue evidence="1">Shoot tissue taken approximately 20 cm above the soil surface</tissue>
    </source>
</reference>
<dbReference type="EMBL" id="GBRH01216177">
    <property type="protein sequence ID" value="JAD81718.1"/>
    <property type="molecule type" value="Transcribed_RNA"/>
</dbReference>
<proteinExistence type="predicted"/>
<sequence length="89" mass="9366">MTSSPPVRRTPPRTGARFLSAATTAAAATALDLGDDGGGGALDLGEGTRHLFPFARRQGQRWKITLDPLLLQVAASNKSVLSEMNCSNK</sequence>